<accession>A0A061AT11</accession>
<comment type="subcellular location">
    <subcellularLocation>
        <location evidence="1">Nucleus</location>
    </subcellularLocation>
</comment>
<evidence type="ECO:0000313" key="8">
    <source>
        <dbReference type="EMBL" id="CDR37859.1"/>
    </source>
</evidence>
<dbReference type="InterPro" id="IPR036866">
    <property type="entry name" value="RibonucZ/Hydroxyglut_hydro"/>
</dbReference>
<keyword evidence="3" id="KW-0227">DNA damage</keyword>
<dbReference type="GO" id="GO:0003684">
    <property type="term" value="F:damaged DNA binding"/>
    <property type="evidence" value="ECO:0007669"/>
    <property type="project" value="TreeGrafter"/>
</dbReference>
<dbReference type="PhylomeDB" id="A0A061AT11"/>
<reference evidence="8" key="1">
    <citation type="journal article" date="2014" name="Genome Announc.">
        <title>Genome sequence of the yeast Cyberlindnera fabianii (Hansenula fabianii).</title>
        <authorList>
            <person name="Freel K.C."/>
            <person name="Sarilar V."/>
            <person name="Neuveglise C."/>
            <person name="Devillers H."/>
            <person name="Friedrich A."/>
            <person name="Schacherer J."/>
        </authorList>
    </citation>
    <scope>NUCLEOTIDE SEQUENCE</scope>
    <source>
        <strain evidence="8">YJS4271</strain>
    </source>
</reference>
<organism evidence="8">
    <name type="scientific">Cyberlindnera fabianii</name>
    <name type="common">Yeast</name>
    <name type="synonym">Hansenula fabianii</name>
    <dbReference type="NCBI Taxonomy" id="36022"/>
    <lineage>
        <taxon>Eukaryota</taxon>
        <taxon>Fungi</taxon>
        <taxon>Dikarya</taxon>
        <taxon>Ascomycota</taxon>
        <taxon>Saccharomycotina</taxon>
        <taxon>Saccharomycetes</taxon>
        <taxon>Phaffomycetales</taxon>
        <taxon>Phaffomycetaceae</taxon>
        <taxon>Cyberlindnera</taxon>
    </lineage>
</organism>
<dbReference type="SMART" id="SM00849">
    <property type="entry name" value="Lactamase_B"/>
    <property type="match status" value="1"/>
</dbReference>
<dbReference type="Gene3D" id="3.60.15.10">
    <property type="entry name" value="Ribonuclease Z/Hydroxyacylglutathione hydrolase-like"/>
    <property type="match status" value="1"/>
</dbReference>
<dbReference type="GO" id="GO:0005634">
    <property type="term" value="C:nucleus"/>
    <property type="evidence" value="ECO:0007669"/>
    <property type="project" value="UniProtKB-SubCell"/>
</dbReference>
<sequence>MVDILDLFKRRKIETTRQAPCTLENDIVDLTSDTDEEITVQVANAEEEQQQQQQQQQQIHPKPDIIEIETEIDTETVCCPVCLVDISKLNLEFRESHVELCLLQPSESSYVYQSSTSPKKTKSTQTKEEKPKKPKRPKKPLPDFKIITLEPHKVIVDGFCYADGPSDKYFLSHFHSDHYGGLTKNWSQGTIYCSKITADLARKMFNMPEERFVVIPLNVRTPITDDFHVTLYEANHCPGAVIFLFETPLKKVLHTGDFRVSKAIINQFKDIYIDEIYLDTTYLNPQYSFYDQRLVIDSTVNFIKDIVINTKQPKGILDFVTGGSGGYVILVGSYSIGKEKIYLDIARALNTKIFVTARRYETLKLSGMDMSLFEKDKEEGCAVYVVNFNMLSDKAWLKRFAKRHIIKVRPTGWSFTRMKKIVSADGDYDDDQGDYYMNTVAKVLSRTLKRENFEDQLKSQWERGNILAVPYSEHSSFKELTMFSSILKWGKIIPTVSVENQEFPKWFEAWEKTDVSFDVVDQHYH</sequence>
<dbReference type="Gene3D" id="3.40.50.12650">
    <property type="match status" value="1"/>
</dbReference>
<protein>
    <submittedName>
        <fullName evidence="8">CYFA0S01e18404g1_1</fullName>
    </submittedName>
</protein>
<gene>
    <name evidence="8" type="ORF">CYFA0S_01e18404g</name>
</gene>
<dbReference type="Pfam" id="PF00753">
    <property type="entry name" value="Lactamase_B"/>
    <property type="match status" value="1"/>
</dbReference>
<proteinExistence type="inferred from homology"/>
<dbReference type="SUPFAM" id="SSF56281">
    <property type="entry name" value="Metallo-hydrolase/oxidoreductase"/>
    <property type="match status" value="1"/>
</dbReference>
<evidence type="ECO:0000256" key="1">
    <source>
        <dbReference type="ARBA" id="ARBA00004123"/>
    </source>
</evidence>
<dbReference type="GO" id="GO:0035312">
    <property type="term" value="F:5'-3' DNA exonuclease activity"/>
    <property type="evidence" value="ECO:0007669"/>
    <property type="project" value="TreeGrafter"/>
</dbReference>
<dbReference type="GO" id="GO:0006303">
    <property type="term" value="P:double-strand break repair via nonhomologous end joining"/>
    <property type="evidence" value="ECO:0007669"/>
    <property type="project" value="TreeGrafter"/>
</dbReference>
<evidence type="ECO:0000256" key="4">
    <source>
        <dbReference type="ARBA" id="ARBA00023204"/>
    </source>
</evidence>
<dbReference type="CDD" id="cd16273">
    <property type="entry name" value="SNM1A-1C-like_MBL-fold"/>
    <property type="match status" value="1"/>
</dbReference>
<comment type="similarity">
    <text evidence="2">Belongs to the DNA repair metallo-beta-lactamase (DRMBL) family.</text>
</comment>
<keyword evidence="5" id="KW-0539">Nucleus</keyword>
<evidence type="ECO:0000256" key="2">
    <source>
        <dbReference type="ARBA" id="ARBA00010304"/>
    </source>
</evidence>
<dbReference type="GO" id="GO:0036297">
    <property type="term" value="P:interstrand cross-link repair"/>
    <property type="evidence" value="ECO:0007669"/>
    <property type="project" value="TreeGrafter"/>
</dbReference>
<evidence type="ECO:0000256" key="5">
    <source>
        <dbReference type="ARBA" id="ARBA00023242"/>
    </source>
</evidence>
<dbReference type="OrthoDB" id="262529at2759"/>
<name>A0A061AT11_CYBFA</name>
<dbReference type="PANTHER" id="PTHR23240">
    <property type="entry name" value="DNA CROSS-LINK REPAIR PROTEIN PSO2/SNM1-RELATED"/>
    <property type="match status" value="1"/>
</dbReference>
<evidence type="ECO:0000259" key="7">
    <source>
        <dbReference type="SMART" id="SM00849"/>
    </source>
</evidence>
<evidence type="ECO:0000256" key="6">
    <source>
        <dbReference type="SAM" id="MobiDB-lite"/>
    </source>
</evidence>
<dbReference type="InterPro" id="IPR011084">
    <property type="entry name" value="DRMBL"/>
</dbReference>
<dbReference type="VEuPathDB" id="FungiDB:BON22_1568"/>
<dbReference type="InterPro" id="IPR001279">
    <property type="entry name" value="Metallo-B-lactamas"/>
</dbReference>
<feature type="domain" description="Metallo-beta-lactamase" evidence="7">
    <location>
        <begin position="140"/>
        <end position="287"/>
    </location>
</feature>
<dbReference type="Pfam" id="PF07522">
    <property type="entry name" value="DRMBL"/>
    <property type="match status" value="1"/>
</dbReference>
<keyword evidence="4" id="KW-0234">DNA repair</keyword>
<dbReference type="EMBL" id="LK052886">
    <property type="protein sequence ID" value="CDR37859.1"/>
    <property type="molecule type" value="Genomic_DNA"/>
</dbReference>
<dbReference type="PANTHER" id="PTHR23240:SF6">
    <property type="entry name" value="DNA CROSS-LINK REPAIR 1A PROTEIN"/>
    <property type="match status" value="1"/>
</dbReference>
<dbReference type="AlphaFoldDB" id="A0A061AT11"/>
<evidence type="ECO:0000256" key="3">
    <source>
        <dbReference type="ARBA" id="ARBA00022763"/>
    </source>
</evidence>
<feature type="region of interest" description="Disordered" evidence="6">
    <location>
        <begin position="112"/>
        <end position="141"/>
    </location>
</feature>